<dbReference type="GO" id="GO:0036503">
    <property type="term" value="P:ERAD pathway"/>
    <property type="evidence" value="ECO:0007669"/>
    <property type="project" value="TreeGrafter"/>
</dbReference>
<dbReference type="InterPro" id="IPR036047">
    <property type="entry name" value="F-box-like_dom_sf"/>
</dbReference>
<evidence type="ECO:0000313" key="3">
    <source>
        <dbReference type="EMBL" id="CAG9826279.1"/>
    </source>
</evidence>
<dbReference type="InterPro" id="IPR001810">
    <property type="entry name" value="F-box_dom"/>
</dbReference>
<dbReference type="GO" id="GO:0031146">
    <property type="term" value="P:SCF-dependent proteasomal ubiquitin-dependent protein catabolic process"/>
    <property type="evidence" value="ECO:0007669"/>
    <property type="project" value="TreeGrafter"/>
</dbReference>
<dbReference type="Proteomes" id="UP001153709">
    <property type="component" value="Chromosome 1"/>
</dbReference>
<dbReference type="AlphaFoldDB" id="A0A9N9X644"/>
<dbReference type="FunFam" id="2.60.120.260:FF:000012">
    <property type="entry name" value="F-box only protein 2"/>
    <property type="match status" value="1"/>
</dbReference>
<dbReference type="EMBL" id="OU898276">
    <property type="protein sequence ID" value="CAG9826279.1"/>
    <property type="molecule type" value="Genomic_DNA"/>
</dbReference>
<dbReference type="InterPro" id="IPR008979">
    <property type="entry name" value="Galactose-bd-like_sf"/>
</dbReference>
<reference evidence="3" key="1">
    <citation type="submission" date="2022-01" db="EMBL/GenBank/DDBJ databases">
        <authorList>
            <person name="King R."/>
        </authorList>
    </citation>
    <scope>NUCLEOTIDE SEQUENCE</scope>
</reference>
<proteinExistence type="predicted"/>
<dbReference type="Pfam" id="PF12937">
    <property type="entry name" value="F-box-like"/>
    <property type="match status" value="1"/>
</dbReference>
<keyword evidence="4" id="KW-1185">Reference proteome</keyword>
<dbReference type="InterPro" id="IPR039752">
    <property type="entry name" value="F-box_only"/>
</dbReference>
<evidence type="ECO:0000313" key="4">
    <source>
        <dbReference type="Proteomes" id="UP001153709"/>
    </source>
</evidence>
<dbReference type="GO" id="GO:0061630">
    <property type="term" value="F:ubiquitin protein ligase activity"/>
    <property type="evidence" value="ECO:0007669"/>
    <property type="project" value="TreeGrafter"/>
</dbReference>
<dbReference type="Pfam" id="PF04300">
    <property type="entry name" value="FBA"/>
    <property type="match status" value="1"/>
</dbReference>
<organism evidence="3 4">
    <name type="scientific">Diabrotica balteata</name>
    <name type="common">Banded cucumber beetle</name>
    <dbReference type="NCBI Taxonomy" id="107213"/>
    <lineage>
        <taxon>Eukaryota</taxon>
        <taxon>Metazoa</taxon>
        <taxon>Ecdysozoa</taxon>
        <taxon>Arthropoda</taxon>
        <taxon>Hexapoda</taxon>
        <taxon>Insecta</taxon>
        <taxon>Pterygota</taxon>
        <taxon>Neoptera</taxon>
        <taxon>Endopterygota</taxon>
        <taxon>Coleoptera</taxon>
        <taxon>Polyphaga</taxon>
        <taxon>Cucujiformia</taxon>
        <taxon>Chrysomeloidea</taxon>
        <taxon>Chrysomelidae</taxon>
        <taxon>Galerucinae</taxon>
        <taxon>Diabroticina</taxon>
        <taxon>Diabroticites</taxon>
        <taxon>Diabrotica</taxon>
    </lineage>
</organism>
<dbReference type="PANTHER" id="PTHR12125">
    <property type="entry name" value="F-BOX ONLY PROTEIN 6-LIKE PROTEIN"/>
    <property type="match status" value="1"/>
</dbReference>
<dbReference type="CDD" id="cd09917">
    <property type="entry name" value="F-box_SF"/>
    <property type="match status" value="1"/>
</dbReference>
<name>A0A9N9X644_DIABA</name>
<protein>
    <submittedName>
        <fullName evidence="3">Uncharacterized protein</fullName>
    </submittedName>
</protein>
<dbReference type="Gene3D" id="2.60.120.260">
    <property type="entry name" value="Galactose-binding domain-like"/>
    <property type="match status" value="1"/>
</dbReference>
<dbReference type="GO" id="GO:0005737">
    <property type="term" value="C:cytoplasm"/>
    <property type="evidence" value="ECO:0007669"/>
    <property type="project" value="TreeGrafter"/>
</dbReference>
<sequence>MGSFKSKYFDTMEVPNAKEAKIPKLYVPVEEFKFHDPLEDESSNGLFLNNVYFPEEIIIKILTFLPPEQLLPLSLVCKKWCNIIKSDSLWMDVYNNQFPNKAKRLPWYVYYLYYSTDNFKNLIKNGNGQEEFKHWTILTNFGDQFSIEKVPKGSDPLPEGVPEFYGYKSCFATSFYECNKIQVIRLEDKRLLRYVINKFKPHIYVSEWYSGRFDCGCEYKLTIKGLATESMQKPVEDLAEEDENNGETVLFSVLKPVVIRQWEGKEWNKMEIMVEEYDKSLRTLVFQHEGVDTQFWKGHYGSKMAGGVVKFLFESMQPIEEPIEEPCD</sequence>
<dbReference type="PANTHER" id="PTHR12125:SF5">
    <property type="entry name" value="F-BOX DOMAIN-CONTAINING PROTEIN"/>
    <property type="match status" value="1"/>
</dbReference>
<dbReference type="GO" id="GO:0019005">
    <property type="term" value="C:SCF ubiquitin ligase complex"/>
    <property type="evidence" value="ECO:0007669"/>
    <property type="project" value="TreeGrafter"/>
</dbReference>
<dbReference type="SUPFAM" id="SSF81383">
    <property type="entry name" value="F-box domain"/>
    <property type="match status" value="1"/>
</dbReference>
<dbReference type="SMART" id="SM01198">
    <property type="entry name" value="FBA"/>
    <property type="match status" value="1"/>
</dbReference>
<dbReference type="SMART" id="SM00256">
    <property type="entry name" value="FBOX"/>
    <property type="match status" value="1"/>
</dbReference>
<dbReference type="GO" id="GO:0006516">
    <property type="term" value="P:glycoprotein catabolic process"/>
    <property type="evidence" value="ECO:0007669"/>
    <property type="project" value="TreeGrafter"/>
</dbReference>
<feature type="domain" description="F-box" evidence="1">
    <location>
        <begin position="53"/>
        <end position="93"/>
    </location>
</feature>
<feature type="domain" description="FBA" evidence="2">
    <location>
        <begin position="107"/>
        <end position="313"/>
    </location>
</feature>
<dbReference type="OrthoDB" id="1107553at2759"/>
<dbReference type="Gene3D" id="1.20.1280.50">
    <property type="match status" value="1"/>
</dbReference>
<gene>
    <name evidence="3" type="ORF">DIABBA_LOCUS409</name>
</gene>
<accession>A0A9N9X644</accession>
<evidence type="ECO:0000259" key="1">
    <source>
        <dbReference type="SMART" id="SM00256"/>
    </source>
</evidence>
<dbReference type="SUPFAM" id="SSF49785">
    <property type="entry name" value="Galactose-binding domain-like"/>
    <property type="match status" value="1"/>
</dbReference>
<evidence type="ECO:0000259" key="2">
    <source>
        <dbReference type="SMART" id="SM01198"/>
    </source>
</evidence>
<dbReference type="InterPro" id="IPR007397">
    <property type="entry name" value="F-box-assoc_dom"/>
</dbReference>